<proteinExistence type="predicted"/>
<dbReference type="EMBL" id="KZ825252">
    <property type="protein sequence ID" value="PYI13273.1"/>
    <property type="molecule type" value="Genomic_DNA"/>
</dbReference>
<dbReference type="PROSITE" id="PS51184">
    <property type="entry name" value="JMJC"/>
    <property type="match status" value="1"/>
</dbReference>
<dbReference type="InterPro" id="IPR003347">
    <property type="entry name" value="JmjC_dom"/>
</dbReference>
<dbReference type="SUPFAM" id="SSF51197">
    <property type="entry name" value="Clavaminate synthase-like"/>
    <property type="match status" value="1"/>
</dbReference>
<dbReference type="CDD" id="cd02208">
    <property type="entry name" value="cupin_RmlC-like"/>
    <property type="match status" value="1"/>
</dbReference>
<evidence type="ECO:0000313" key="3">
    <source>
        <dbReference type="EMBL" id="PYI13273.1"/>
    </source>
</evidence>
<dbReference type="Gene3D" id="2.60.120.650">
    <property type="entry name" value="Cupin"/>
    <property type="match status" value="1"/>
</dbReference>
<evidence type="ECO:0000313" key="4">
    <source>
        <dbReference type="Proteomes" id="UP000249829"/>
    </source>
</evidence>
<dbReference type="Proteomes" id="UP000249829">
    <property type="component" value="Unassembled WGS sequence"/>
</dbReference>
<dbReference type="Pfam" id="PF08007">
    <property type="entry name" value="JmjC_2"/>
    <property type="match status" value="1"/>
</dbReference>
<dbReference type="SMART" id="SM00558">
    <property type="entry name" value="JmjC"/>
    <property type="match status" value="1"/>
</dbReference>
<feature type="region of interest" description="Disordered" evidence="1">
    <location>
        <begin position="505"/>
        <end position="547"/>
    </location>
</feature>
<organism evidence="3 4">
    <name type="scientific">Aspergillus violaceofuscus (strain CBS 115571)</name>
    <dbReference type="NCBI Taxonomy" id="1450538"/>
    <lineage>
        <taxon>Eukaryota</taxon>
        <taxon>Fungi</taxon>
        <taxon>Dikarya</taxon>
        <taxon>Ascomycota</taxon>
        <taxon>Pezizomycotina</taxon>
        <taxon>Eurotiomycetes</taxon>
        <taxon>Eurotiomycetidae</taxon>
        <taxon>Eurotiales</taxon>
        <taxon>Aspergillaceae</taxon>
        <taxon>Aspergillus</taxon>
    </lineage>
</organism>
<dbReference type="OMA" id="YISSEDQ"/>
<name>A0A2V5GYA6_ASPV1</name>
<dbReference type="STRING" id="1450538.A0A2V5GYA6"/>
<feature type="compositionally biased region" description="Basic and acidic residues" evidence="1">
    <location>
        <begin position="505"/>
        <end position="521"/>
    </location>
</feature>
<dbReference type="AlphaFoldDB" id="A0A2V5GYA6"/>
<gene>
    <name evidence="3" type="ORF">BO99DRAFT_407653</name>
</gene>
<evidence type="ECO:0000256" key="1">
    <source>
        <dbReference type="SAM" id="MobiDB-lite"/>
    </source>
</evidence>
<accession>A0A2V5GYA6</accession>
<evidence type="ECO:0000259" key="2">
    <source>
        <dbReference type="PROSITE" id="PS51184"/>
    </source>
</evidence>
<keyword evidence="4" id="KW-1185">Reference proteome</keyword>
<sequence>MGLTPHEFCENLARQRTSFSHDEQIKYTEFISQTYYFTYNASPTKQQRIVRRRLQEIRQLSDYIWILVAITFTFTSLAHLCEFDKGLKMIESWLNKYPLTQDQDESARARLQALDNKREEVIHDGQKLGKKVPRRNVPKRNSFPIQIKSIDISSSIYSPQQAPISTEINPGDSESAKGIQDFLSSIERESLDPGDRVIYISSEDQLHDKLEGLFLKPLFWRSYTNQHPIPGDMPTSITDFIASLTKINVQQLEAIDYAKDAATPKEAPITEVAKYFQSPPMSRSALNFLDMENLYLPCVPALVRQSDLLRTAYLRKRGSVSKSLRSYDTVPPDREFLLLSGRNSVSPIHVDTAGHLTWIIGISGRKIWYVPSDLTSAANRLATGGSQFPEHYEDGWRRIIIEPGDLLVMPPGCPHAVFTPEDSFTVGGHFYTRSHLSTTISTTALQARYGSTFCNESLSLQDYLNITLIFEQCKDLFSSADMARLVASKVHWECANQLNAHADSMSRYDAEHSTARHRGESLAKGSKGGSKKRGKTATKNAPTNREDATRRDVHIAWLRILDFMQRASTELQIHLIQGDT</sequence>
<reference evidence="3 4" key="1">
    <citation type="submission" date="2018-02" db="EMBL/GenBank/DDBJ databases">
        <title>The genomes of Aspergillus section Nigri reveals drivers in fungal speciation.</title>
        <authorList>
            <consortium name="DOE Joint Genome Institute"/>
            <person name="Vesth T.C."/>
            <person name="Nybo J."/>
            <person name="Theobald S."/>
            <person name="Brandl J."/>
            <person name="Frisvad J.C."/>
            <person name="Nielsen K.F."/>
            <person name="Lyhne E.K."/>
            <person name="Kogle M.E."/>
            <person name="Kuo A."/>
            <person name="Riley R."/>
            <person name="Clum A."/>
            <person name="Nolan M."/>
            <person name="Lipzen A."/>
            <person name="Salamov A."/>
            <person name="Henrissat B."/>
            <person name="Wiebenga A."/>
            <person name="De vries R.P."/>
            <person name="Grigoriev I.V."/>
            <person name="Mortensen U.H."/>
            <person name="Andersen M.R."/>
            <person name="Baker S.E."/>
        </authorList>
    </citation>
    <scope>NUCLEOTIDE SEQUENCE [LARGE SCALE GENOMIC DNA]</scope>
    <source>
        <strain evidence="3 4">CBS 115571</strain>
    </source>
</reference>
<feature type="domain" description="JmjC" evidence="2">
    <location>
        <begin position="304"/>
        <end position="447"/>
    </location>
</feature>
<protein>
    <recommendedName>
        <fullName evidence="2">JmjC domain-containing protein</fullName>
    </recommendedName>
</protein>